<dbReference type="CDD" id="cd00268">
    <property type="entry name" value="DEADc"/>
    <property type="match status" value="1"/>
</dbReference>
<evidence type="ECO:0000259" key="8">
    <source>
        <dbReference type="PROSITE" id="PS51194"/>
    </source>
</evidence>
<comment type="caution">
    <text evidence="9">The sequence shown here is derived from an EMBL/GenBank/DDBJ whole genome shotgun (WGS) entry which is preliminary data.</text>
</comment>
<evidence type="ECO:0000256" key="3">
    <source>
        <dbReference type="ARBA" id="ARBA00022806"/>
    </source>
</evidence>
<dbReference type="EMBL" id="AHHH01000047">
    <property type="protein sequence ID" value="ESU43491.1"/>
    <property type="molecule type" value="Genomic_DNA"/>
</dbReference>
<dbReference type="Pfam" id="PF00271">
    <property type="entry name" value="Helicase_C"/>
    <property type="match status" value="1"/>
</dbReference>
<keyword evidence="4 6" id="KW-0067">ATP-binding</keyword>
<dbReference type="SUPFAM" id="SSF52540">
    <property type="entry name" value="P-loop containing nucleoside triphosphate hydrolases"/>
    <property type="match status" value="1"/>
</dbReference>
<evidence type="ECO:0000259" key="7">
    <source>
        <dbReference type="PROSITE" id="PS51192"/>
    </source>
</evidence>
<dbReference type="CDD" id="cd18787">
    <property type="entry name" value="SF2_C_DEAD"/>
    <property type="match status" value="1"/>
</dbReference>
<dbReference type="GO" id="GO:0005524">
    <property type="term" value="F:ATP binding"/>
    <property type="evidence" value="ECO:0007669"/>
    <property type="project" value="UniProtKB-UniRule"/>
</dbReference>
<dbReference type="AlphaFoldDB" id="V6TXL0"/>
<dbReference type="SMART" id="SM00490">
    <property type="entry name" value="HELICc"/>
    <property type="match status" value="1"/>
</dbReference>
<organism evidence="9 10">
    <name type="scientific">Giardia intestinalis</name>
    <name type="common">Giardia lamblia</name>
    <dbReference type="NCBI Taxonomy" id="5741"/>
    <lineage>
        <taxon>Eukaryota</taxon>
        <taxon>Metamonada</taxon>
        <taxon>Diplomonadida</taxon>
        <taxon>Hexamitidae</taxon>
        <taxon>Giardiinae</taxon>
        <taxon>Giardia</taxon>
    </lineage>
</organism>
<dbReference type="Pfam" id="PF00270">
    <property type="entry name" value="DEAD"/>
    <property type="match status" value="1"/>
</dbReference>
<dbReference type="Proteomes" id="UP000018040">
    <property type="component" value="Unassembled WGS sequence"/>
</dbReference>
<dbReference type="VEuPathDB" id="GiardiaDB:GL50803_0016806A"/>
<protein>
    <recommendedName>
        <fullName evidence="6">ATP-dependent RNA helicase</fullName>
        <ecNumber evidence="6">3.6.4.13</ecNumber>
    </recommendedName>
</protein>
<evidence type="ECO:0000256" key="1">
    <source>
        <dbReference type="ARBA" id="ARBA00022741"/>
    </source>
</evidence>
<comment type="function">
    <text evidence="6">RNA helicase.</text>
</comment>
<evidence type="ECO:0000256" key="2">
    <source>
        <dbReference type="ARBA" id="ARBA00022801"/>
    </source>
</evidence>
<dbReference type="GO" id="GO:0003723">
    <property type="term" value="F:RNA binding"/>
    <property type="evidence" value="ECO:0007669"/>
    <property type="project" value="UniProtKB-UniRule"/>
</dbReference>
<gene>
    <name evidence="9" type="ORF">GSB_151513</name>
</gene>
<comment type="domain">
    <text evidence="6">The Q motif is unique to and characteristic of the DEAD box family of RNA helicases and controls ATP binding and hydrolysis.</text>
</comment>
<keyword evidence="2 6" id="KW-0378">Hydrolase</keyword>
<keyword evidence="5 6" id="KW-0694">RNA-binding</keyword>
<comment type="similarity">
    <text evidence="6">Belongs to the DEAD box helicase family.</text>
</comment>
<evidence type="ECO:0000256" key="6">
    <source>
        <dbReference type="RuleBase" id="RU365068"/>
    </source>
</evidence>
<dbReference type="PANTHER" id="PTHR24031">
    <property type="entry name" value="RNA HELICASE"/>
    <property type="match status" value="1"/>
</dbReference>
<evidence type="ECO:0000256" key="5">
    <source>
        <dbReference type="ARBA" id="ARBA00022884"/>
    </source>
</evidence>
<evidence type="ECO:0000313" key="9">
    <source>
        <dbReference type="EMBL" id="ESU43491.1"/>
    </source>
</evidence>
<dbReference type="Gene3D" id="3.40.50.300">
    <property type="entry name" value="P-loop containing nucleotide triphosphate hydrolases"/>
    <property type="match status" value="2"/>
</dbReference>
<evidence type="ECO:0000313" key="10">
    <source>
        <dbReference type="Proteomes" id="UP000018040"/>
    </source>
</evidence>
<proteinExistence type="inferred from homology"/>
<accession>V6TXL0</accession>
<dbReference type="PROSITE" id="PS51192">
    <property type="entry name" value="HELICASE_ATP_BIND_1"/>
    <property type="match status" value="1"/>
</dbReference>
<evidence type="ECO:0000256" key="4">
    <source>
        <dbReference type="ARBA" id="ARBA00022840"/>
    </source>
</evidence>
<keyword evidence="3 6" id="KW-0347">Helicase</keyword>
<comment type="catalytic activity">
    <reaction evidence="6">
        <text>ATP + H2O = ADP + phosphate + H(+)</text>
        <dbReference type="Rhea" id="RHEA:13065"/>
        <dbReference type="ChEBI" id="CHEBI:15377"/>
        <dbReference type="ChEBI" id="CHEBI:15378"/>
        <dbReference type="ChEBI" id="CHEBI:30616"/>
        <dbReference type="ChEBI" id="CHEBI:43474"/>
        <dbReference type="ChEBI" id="CHEBI:456216"/>
        <dbReference type="EC" id="3.6.4.13"/>
    </reaction>
</comment>
<feature type="domain" description="Helicase ATP-binding" evidence="7">
    <location>
        <begin position="195"/>
        <end position="374"/>
    </location>
</feature>
<dbReference type="EC" id="3.6.4.13" evidence="6"/>
<dbReference type="GO" id="GO:0003724">
    <property type="term" value="F:RNA helicase activity"/>
    <property type="evidence" value="ECO:0007669"/>
    <property type="project" value="UniProtKB-EC"/>
</dbReference>
<reference evidence="9 10" key="2">
    <citation type="journal article" date="2013" name="Genome Biol. Evol.">
        <title>Genome sequencing of Giardia lamblia genotypes A2 and B isolates (DH and GS) and comparative analysis with the genomes of genotypes A1 and E (WB and Pig).</title>
        <authorList>
            <person name="Adam R.D."/>
            <person name="Dahlstrom E.W."/>
            <person name="Martens C.A."/>
            <person name="Bruno D.P."/>
            <person name="Barbian K.D."/>
            <person name="Ricklefs S.M."/>
            <person name="Hernandez M.M."/>
            <person name="Narla N.P."/>
            <person name="Patel R.B."/>
            <person name="Porcella S.F."/>
            <person name="Nash T.E."/>
        </authorList>
    </citation>
    <scope>NUCLEOTIDE SEQUENCE [LARGE SCALE GENOMIC DNA]</scope>
    <source>
        <strain evidence="9 10">GS</strain>
    </source>
</reference>
<dbReference type="SMART" id="SM00487">
    <property type="entry name" value="DEXDc"/>
    <property type="match status" value="1"/>
</dbReference>
<reference evidence="10" key="1">
    <citation type="submission" date="2012-02" db="EMBL/GenBank/DDBJ databases">
        <title>Genome sequencing of Giardia lamblia Genotypes A2 and B isolates (DH and GS) and comparative analysis with the genomes of Genotypes A1 and E (WB and Pig).</title>
        <authorList>
            <person name="Adam R."/>
            <person name="Dahlstrom E."/>
            <person name="Martens C."/>
            <person name="Bruno D."/>
            <person name="Barbian K."/>
            <person name="Porcella S.F."/>
            <person name="Nash T."/>
        </authorList>
    </citation>
    <scope>NUCLEOTIDE SEQUENCE</scope>
    <source>
        <strain evidence="10">GS</strain>
    </source>
</reference>
<dbReference type="InterPro" id="IPR001650">
    <property type="entry name" value="Helicase_C-like"/>
</dbReference>
<name>V6TXL0_GIAIN</name>
<sequence>MILLARYMTIRNIKASMFTRNRPSPLSLNIPEPQLRKVSPTENSAKTASLDGLLHEFCSKDKEESTKQGNSTSLQMAQSSFDYIDLKRSAQVRAQKSQARLADRLTASVSAAEEAHPLGHISIPLPSTVDRPDEVDSDSLFISDFFEEDPSSRRHSVVRSTISSWEQLPGFRVDLFQGIIRSEYTQLTPVQMAVPMLLVHGYNVICSAPTGSGKTLAFLVPLIIHLQRARLIWPNDPAMQGICYALVLTPTRELAMQIHSVLLEIISQSNITITTTLLVGGYTPAEMHPNVIVGVPGKVEHFVLGCSSHKYTLKRCSYVVLDELDELLDAGFIEQVSTILKVCARDKQVVGTTATLSKQAQKALEDFGLISRACPRQTLKCAMAGSVLQPNIRIMQIFVEFGPLPSENNKKLSVATTNPLLPEPSTYLSKQEILASILQTHYSTLPTSQTIIFMAHRESVDNLLGYLVGCKGSYPALYHCEIAAFHSGQEQQQRTAVVSRFRSKQTQILITTSGGGRGLDFPSVCLIINYDIPRCAEYYVHQIGRTARGMSTGTSLTLVDLGDDIKYLAELTARVAGVRKRLSKDAVYKTNSMSLPPSFNQEY</sequence>
<feature type="domain" description="Helicase C-terminal" evidence="8">
    <location>
        <begin position="437"/>
        <end position="594"/>
    </location>
</feature>
<dbReference type="InterPro" id="IPR027417">
    <property type="entry name" value="P-loop_NTPase"/>
</dbReference>
<dbReference type="OrthoDB" id="10256678at2759"/>
<dbReference type="PROSITE" id="PS51194">
    <property type="entry name" value="HELICASE_CTER"/>
    <property type="match status" value="1"/>
</dbReference>
<dbReference type="VEuPathDB" id="GiardiaDB:DHA2_151442"/>
<dbReference type="InterPro" id="IPR044742">
    <property type="entry name" value="DEAD/DEAH_RhlB"/>
</dbReference>
<dbReference type="VEuPathDB" id="GiardiaDB:GL50581_2733"/>
<dbReference type="InterPro" id="IPR014001">
    <property type="entry name" value="Helicase_ATP-bd"/>
</dbReference>
<dbReference type="InterPro" id="IPR011545">
    <property type="entry name" value="DEAD/DEAH_box_helicase_dom"/>
</dbReference>
<dbReference type="VEuPathDB" id="GiardiaDB:QR46_1697"/>
<keyword evidence="1 6" id="KW-0547">Nucleotide-binding</keyword>
<dbReference type="GO" id="GO:0016787">
    <property type="term" value="F:hydrolase activity"/>
    <property type="evidence" value="ECO:0007669"/>
    <property type="project" value="UniProtKB-KW"/>
</dbReference>